<evidence type="ECO:0000313" key="3">
    <source>
        <dbReference type="EMBL" id="KIL78043.1"/>
    </source>
</evidence>
<evidence type="ECO:0000256" key="1">
    <source>
        <dbReference type="ARBA" id="ARBA00023125"/>
    </source>
</evidence>
<name>A0ABR5ATG6_BACBA</name>
<dbReference type="Pfam" id="PF01381">
    <property type="entry name" value="HTH_3"/>
    <property type="match status" value="1"/>
</dbReference>
<dbReference type="CDD" id="cd00093">
    <property type="entry name" value="HTH_XRE"/>
    <property type="match status" value="1"/>
</dbReference>
<dbReference type="InterPro" id="IPR001387">
    <property type="entry name" value="Cro/C1-type_HTH"/>
</dbReference>
<comment type="caution">
    <text evidence="3">The sequence shown here is derived from an EMBL/GenBank/DDBJ whole genome shotgun (WGS) entry which is preliminary data.</text>
</comment>
<dbReference type="InterPro" id="IPR010982">
    <property type="entry name" value="Lambda_DNA-bd_dom_sf"/>
</dbReference>
<accession>A0ABR5ATG6</accession>
<evidence type="ECO:0000313" key="4">
    <source>
        <dbReference type="Proteomes" id="UP000031982"/>
    </source>
</evidence>
<keyword evidence="4" id="KW-1185">Reference proteome</keyword>
<dbReference type="EMBL" id="JXLP01000011">
    <property type="protein sequence ID" value="KIL78043.1"/>
    <property type="molecule type" value="Genomic_DNA"/>
</dbReference>
<reference evidence="3 4" key="1">
    <citation type="submission" date="2015-01" db="EMBL/GenBank/DDBJ databases">
        <title>Genome Assembly of Bacillus badius MTCC 1458.</title>
        <authorList>
            <person name="Verma A."/>
            <person name="Khatri I."/>
            <person name="Mual P."/>
            <person name="Subramanian S."/>
            <person name="Krishnamurthi S."/>
        </authorList>
    </citation>
    <scope>NUCLEOTIDE SEQUENCE [LARGE SCALE GENOMIC DNA]</scope>
    <source>
        <strain evidence="3 4">MTCC 1458</strain>
    </source>
</reference>
<dbReference type="Proteomes" id="UP000031982">
    <property type="component" value="Unassembled WGS sequence"/>
</dbReference>
<keyword evidence="1" id="KW-0238">DNA-binding</keyword>
<dbReference type="PROSITE" id="PS50943">
    <property type="entry name" value="HTH_CROC1"/>
    <property type="match status" value="1"/>
</dbReference>
<protein>
    <recommendedName>
        <fullName evidence="2">HTH cro/C1-type domain-containing protein</fullName>
    </recommendedName>
</protein>
<dbReference type="SUPFAM" id="SSF47413">
    <property type="entry name" value="lambda repressor-like DNA-binding domains"/>
    <property type="match status" value="1"/>
</dbReference>
<sequence length="140" mass="16353">MTLGKRLKKEREKRNWSQKYVAERIGITNAVLSNYERDYRDPDTETLKKMADIYDVSTDYLLGLSDSPNNKVTVAGQDIMLTMEELLVFNELKKYPMAFHDLSTNPEKKVKQLIKMYDFIKKELDDDEDEGKDGFGELED</sequence>
<feature type="domain" description="HTH cro/C1-type" evidence="2">
    <location>
        <begin position="7"/>
        <end position="61"/>
    </location>
</feature>
<dbReference type="Gene3D" id="1.10.260.40">
    <property type="entry name" value="lambda repressor-like DNA-binding domains"/>
    <property type="match status" value="1"/>
</dbReference>
<dbReference type="PANTHER" id="PTHR46558">
    <property type="entry name" value="TRACRIPTIONAL REGULATORY PROTEIN-RELATED-RELATED"/>
    <property type="match status" value="1"/>
</dbReference>
<dbReference type="PANTHER" id="PTHR46558:SF13">
    <property type="entry name" value="HTH-TYPE TRANSCRIPTIONAL REGULATOR IMMR"/>
    <property type="match status" value="1"/>
</dbReference>
<organism evidence="3 4">
    <name type="scientific">Bacillus badius</name>
    <dbReference type="NCBI Taxonomy" id="1455"/>
    <lineage>
        <taxon>Bacteria</taxon>
        <taxon>Bacillati</taxon>
        <taxon>Bacillota</taxon>
        <taxon>Bacilli</taxon>
        <taxon>Bacillales</taxon>
        <taxon>Bacillaceae</taxon>
        <taxon>Pseudobacillus</taxon>
    </lineage>
</organism>
<proteinExistence type="predicted"/>
<dbReference type="RefSeq" id="WP_052477338.1">
    <property type="nucleotide sequence ID" value="NZ_JARTHD010000065.1"/>
</dbReference>
<gene>
    <name evidence="3" type="ORF">SD77_1022</name>
</gene>
<evidence type="ECO:0000259" key="2">
    <source>
        <dbReference type="PROSITE" id="PS50943"/>
    </source>
</evidence>
<dbReference type="SMART" id="SM00530">
    <property type="entry name" value="HTH_XRE"/>
    <property type="match status" value="1"/>
</dbReference>